<keyword evidence="5" id="KW-0611">Plant defense</keyword>
<dbReference type="Proteomes" id="UP001604277">
    <property type="component" value="Unassembled WGS sequence"/>
</dbReference>
<name>A0ABD1TRH4_9LAMI</name>
<evidence type="ECO:0000256" key="2">
    <source>
        <dbReference type="ARBA" id="ARBA00022614"/>
    </source>
</evidence>
<protein>
    <submittedName>
        <fullName evidence="10">Disease resistance RPP13-like protein 4</fullName>
    </submittedName>
</protein>
<keyword evidence="4" id="KW-0547">Nucleotide-binding</keyword>
<gene>
    <name evidence="10" type="ORF">Fot_29305</name>
</gene>
<dbReference type="SUPFAM" id="SSF52540">
    <property type="entry name" value="P-loop containing nucleoside triphosphate hydrolases"/>
    <property type="match status" value="1"/>
</dbReference>
<dbReference type="AlphaFoldDB" id="A0ABD1TRH4"/>
<keyword evidence="7" id="KW-0175">Coiled coil</keyword>
<evidence type="ECO:0000256" key="1">
    <source>
        <dbReference type="ARBA" id="ARBA00008894"/>
    </source>
</evidence>
<evidence type="ECO:0000256" key="3">
    <source>
        <dbReference type="ARBA" id="ARBA00022737"/>
    </source>
</evidence>
<organism evidence="10 11">
    <name type="scientific">Forsythia ovata</name>
    <dbReference type="NCBI Taxonomy" id="205694"/>
    <lineage>
        <taxon>Eukaryota</taxon>
        <taxon>Viridiplantae</taxon>
        <taxon>Streptophyta</taxon>
        <taxon>Embryophyta</taxon>
        <taxon>Tracheophyta</taxon>
        <taxon>Spermatophyta</taxon>
        <taxon>Magnoliopsida</taxon>
        <taxon>eudicotyledons</taxon>
        <taxon>Gunneridae</taxon>
        <taxon>Pentapetalae</taxon>
        <taxon>asterids</taxon>
        <taxon>lamiids</taxon>
        <taxon>Lamiales</taxon>
        <taxon>Oleaceae</taxon>
        <taxon>Forsythieae</taxon>
        <taxon>Forsythia</taxon>
    </lineage>
</organism>
<dbReference type="Gene3D" id="1.20.5.4130">
    <property type="match status" value="1"/>
</dbReference>
<evidence type="ECO:0000313" key="11">
    <source>
        <dbReference type="Proteomes" id="UP001604277"/>
    </source>
</evidence>
<dbReference type="PANTHER" id="PTHR19338">
    <property type="entry name" value="TRANSLOCASE OF INNER MITOCHONDRIAL MEMBRANE 13 HOMOLOG"/>
    <property type="match status" value="1"/>
</dbReference>
<feature type="domain" description="Disease resistance N-terminal" evidence="9">
    <location>
        <begin position="8"/>
        <end position="87"/>
    </location>
</feature>
<dbReference type="CDD" id="cd14798">
    <property type="entry name" value="RX-CC_like"/>
    <property type="match status" value="1"/>
</dbReference>
<keyword evidence="2" id="KW-0433">Leucine-rich repeat</keyword>
<evidence type="ECO:0000259" key="9">
    <source>
        <dbReference type="Pfam" id="PF18052"/>
    </source>
</evidence>
<dbReference type="GO" id="GO:0005524">
    <property type="term" value="F:ATP binding"/>
    <property type="evidence" value="ECO:0007669"/>
    <property type="project" value="UniProtKB-KW"/>
</dbReference>
<dbReference type="InterPro" id="IPR002182">
    <property type="entry name" value="NB-ARC"/>
</dbReference>
<dbReference type="GO" id="GO:0006952">
    <property type="term" value="P:defense response"/>
    <property type="evidence" value="ECO:0007669"/>
    <property type="project" value="UniProtKB-KW"/>
</dbReference>
<dbReference type="InterPro" id="IPR038005">
    <property type="entry name" value="RX-like_CC"/>
</dbReference>
<evidence type="ECO:0000256" key="7">
    <source>
        <dbReference type="SAM" id="Coils"/>
    </source>
</evidence>
<keyword evidence="11" id="KW-1185">Reference proteome</keyword>
<evidence type="ECO:0000256" key="5">
    <source>
        <dbReference type="ARBA" id="ARBA00022821"/>
    </source>
</evidence>
<dbReference type="InterPro" id="IPR041118">
    <property type="entry name" value="Rx_N"/>
</dbReference>
<dbReference type="PANTHER" id="PTHR19338:SF60">
    <property type="entry name" value="NB-ARC DOMAIN-CONTAINING PROTEIN"/>
    <property type="match status" value="1"/>
</dbReference>
<dbReference type="Pfam" id="PF00931">
    <property type="entry name" value="NB-ARC"/>
    <property type="match status" value="1"/>
</dbReference>
<feature type="domain" description="NB-ARC" evidence="8">
    <location>
        <begin position="143"/>
        <end position="200"/>
    </location>
</feature>
<comment type="similarity">
    <text evidence="1">Belongs to the disease resistance NB-LRR family.</text>
</comment>
<evidence type="ECO:0000259" key="8">
    <source>
        <dbReference type="Pfam" id="PF00931"/>
    </source>
</evidence>
<keyword evidence="6" id="KW-0067">ATP-binding</keyword>
<keyword evidence="3" id="KW-0677">Repeat</keyword>
<comment type="caution">
    <text evidence="10">The sequence shown here is derived from an EMBL/GenBank/DDBJ whole genome shotgun (WGS) entry which is preliminary data.</text>
</comment>
<proteinExistence type="inferred from homology"/>
<dbReference type="Gene3D" id="3.40.50.300">
    <property type="entry name" value="P-loop containing nucleotide triphosphate hydrolases"/>
    <property type="match status" value="1"/>
</dbReference>
<feature type="coiled-coil region" evidence="7">
    <location>
        <begin position="96"/>
        <end position="123"/>
    </location>
</feature>
<dbReference type="EMBL" id="JBFOLJ010000008">
    <property type="protein sequence ID" value="KAL2515334.1"/>
    <property type="molecule type" value="Genomic_DNA"/>
</dbReference>
<reference evidence="11" key="1">
    <citation type="submission" date="2024-07" db="EMBL/GenBank/DDBJ databases">
        <title>Two chromosome-level genome assemblies of Korean endemic species Abeliophyllum distichum and Forsythia ovata (Oleaceae).</title>
        <authorList>
            <person name="Jang H."/>
        </authorList>
    </citation>
    <scope>NUCLEOTIDE SEQUENCE [LARGE SCALE GENOMIC DNA]</scope>
</reference>
<dbReference type="Pfam" id="PF18052">
    <property type="entry name" value="Rx_N"/>
    <property type="match status" value="1"/>
</dbReference>
<dbReference type="InterPro" id="IPR027417">
    <property type="entry name" value="P-loop_NTPase"/>
</dbReference>
<accession>A0ABD1TRH4</accession>
<sequence>MAYAVLLSLTQVLEQTLNCDYQYLILGEKQQIASLLEKVSVLQDFLDNSSQKSIKAVECLESQIRDAAYKAEDIIESHMTDQVDEESASPAFFHKLEEVMEEIDSIKKRLDKIEDKSNFQDQQQQIRSTVTVGKSSVVGFDNDLLEIKTRLTRGSDDLQTVALVGIGGIGKTTVAQKVYDDVFIEYHFDTRVWVTVCQNYNV</sequence>
<evidence type="ECO:0000256" key="6">
    <source>
        <dbReference type="ARBA" id="ARBA00022840"/>
    </source>
</evidence>
<evidence type="ECO:0000313" key="10">
    <source>
        <dbReference type="EMBL" id="KAL2515334.1"/>
    </source>
</evidence>
<evidence type="ECO:0000256" key="4">
    <source>
        <dbReference type="ARBA" id="ARBA00022741"/>
    </source>
</evidence>